<dbReference type="EMBL" id="ML991773">
    <property type="protein sequence ID" value="KAF2239303.1"/>
    <property type="molecule type" value="Genomic_DNA"/>
</dbReference>
<reference evidence="1" key="1">
    <citation type="journal article" date="2020" name="Stud. Mycol.">
        <title>101 Dothideomycetes genomes: a test case for predicting lifestyles and emergence of pathogens.</title>
        <authorList>
            <person name="Haridas S."/>
            <person name="Albert R."/>
            <person name="Binder M."/>
            <person name="Bloem J."/>
            <person name="Labutti K."/>
            <person name="Salamov A."/>
            <person name="Andreopoulos B."/>
            <person name="Baker S."/>
            <person name="Barry K."/>
            <person name="Bills G."/>
            <person name="Bluhm B."/>
            <person name="Cannon C."/>
            <person name="Castanera R."/>
            <person name="Culley D."/>
            <person name="Daum C."/>
            <person name="Ezra D."/>
            <person name="Gonzalez J."/>
            <person name="Henrissat B."/>
            <person name="Kuo A."/>
            <person name="Liang C."/>
            <person name="Lipzen A."/>
            <person name="Lutzoni F."/>
            <person name="Magnuson J."/>
            <person name="Mondo S."/>
            <person name="Nolan M."/>
            <person name="Ohm R."/>
            <person name="Pangilinan J."/>
            <person name="Park H.-J."/>
            <person name="Ramirez L."/>
            <person name="Alfaro M."/>
            <person name="Sun H."/>
            <person name="Tritt A."/>
            <person name="Yoshinaga Y."/>
            <person name="Zwiers L.-H."/>
            <person name="Turgeon B."/>
            <person name="Goodwin S."/>
            <person name="Spatafora J."/>
            <person name="Crous P."/>
            <person name="Grigoriev I."/>
        </authorList>
    </citation>
    <scope>NUCLEOTIDE SEQUENCE</scope>
    <source>
        <strain evidence="1">Tuck. ex Michener</strain>
    </source>
</reference>
<accession>A0A6A6HP33</accession>
<evidence type="ECO:0000313" key="1">
    <source>
        <dbReference type="EMBL" id="KAF2239303.1"/>
    </source>
</evidence>
<evidence type="ECO:0008006" key="3">
    <source>
        <dbReference type="Google" id="ProtNLM"/>
    </source>
</evidence>
<proteinExistence type="predicted"/>
<organism evidence="1 2">
    <name type="scientific">Viridothelium virens</name>
    <name type="common">Speckled blister lichen</name>
    <name type="synonym">Trypethelium virens</name>
    <dbReference type="NCBI Taxonomy" id="1048519"/>
    <lineage>
        <taxon>Eukaryota</taxon>
        <taxon>Fungi</taxon>
        <taxon>Dikarya</taxon>
        <taxon>Ascomycota</taxon>
        <taxon>Pezizomycotina</taxon>
        <taxon>Dothideomycetes</taxon>
        <taxon>Dothideomycetes incertae sedis</taxon>
        <taxon>Trypetheliales</taxon>
        <taxon>Trypetheliaceae</taxon>
        <taxon>Viridothelium</taxon>
    </lineage>
</organism>
<keyword evidence="2" id="KW-1185">Reference proteome</keyword>
<dbReference type="AlphaFoldDB" id="A0A6A6HP33"/>
<protein>
    <recommendedName>
        <fullName evidence="3">Arrestin-like N-terminal domain-containing protein</fullName>
    </recommendedName>
</protein>
<gene>
    <name evidence="1" type="ORF">EV356DRAFT_572743</name>
</gene>
<name>A0A6A6HP33_VIRVR</name>
<dbReference type="Proteomes" id="UP000800092">
    <property type="component" value="Unassembled WGS sequence"/>
</dbReference>
<dbReference type="OrthoDB" id="5418036at2759"/>
<sequence>MAETLPPSISVSLSIDPPSFSPGAAVNLTVTAVSHAWTPITIFTWPSIFNLDLAQKWANFTCVDLNTAIPLHLELTKGPKRPGFSRELGGRDDAYFCTLEPEESVTFQASFKLASRTTEGPHAIVPGHRYRFGVREGENVEWWRAGKREDVMSRPGEESGLGDASGMPIVLYPVEAIEFEIKEQEE</sequence>
<evidence type="ECO:0000313" key="2">
    <source>
        <dbReference type="Proteomes" id="UP000800092"/>
    </source>
</evidence>